<dbReference type="PROSITE" id="PS51257">
    <property type="entry name" value="PROKAR_LIPOPROTEIN"/>
    <property type="match status" value="1"/>
</dbReference>
<protein>
    <submittedName>
        <fullName evidence="2">Uncharacterized protein</fullName>
    </submittedName>
</protein>
<name>A0A6L6PXF6_9BURK</name>
<accession>A0A6L6PXF6</accession>
<evidence type="ECO:0000313" key="2">
    <source>
        <dbReference type="EMBL" id="MTW02237.1"/>
    </source>
</evidence>
<feature type="signal peptide" evidence="1">
    <location>
        <begin position="1"/>
        <end position="23"/>
    </location>
</feature>
<evidence type="ECO:0000256" key="1">
    <source>
        <dbReference type="SAM" id="SignalP"/>
    </source>
</evidence>
<feature type="chain" id="PRO_5027089747" evidence="1">
    <location>
        <begin position="24"/>
        <end position="56"/>
    </location>
</feature>
<gene>
    <name evidence="2" type="ORF">GM668_09040</name>
</gene>
<keyword evidence="1" id="KW-0732">Signal</keyword>
<dbReference type="RefSeq" id="WP_155438627.1">
    <property type="nucleotide sequence ID" value="NZ_WNLA01000004.1"/>
</dbReference>
<organism evidence="2 3">
    <name type="scientific">Pseudoduganella ginsengisoli</name>
    <dbReference type="NCBI Taxonomy" id="1462440"/>
    <lineage>
        <taxon>Bacteria</taxon>
        <taxon>Pseudomonadati</taxon>
        <taxon>Pseudomonadota</taxon>
        <taxon>Betaproteobacteria</taxon>
        <taxon>Burkholderiales</taxon>
        <taxon>Oxalobacteraceae</taxon>
        <taxon>Telluria group</taxon>
        <taxon>Pseudoduganella</taxon>
    </lineage>
</organism>
<dbReference type="AlphaFoldDB" id="A0A6L6PXF6"/>
<sequence length="56" mass="5901">MKTTFALLVLASFALTGCATQPAATTAQVVDTPSKTVKAEYDVPITASRTQRSNVQ</sequence>
<proteinExistence type="predicted"/>
<keyword evidence="3" id="KW-1185">Reference proteome</keyword>
<dbReference type="EMBL" id="WNLA01000004">
    <property type="protein sequence ID" value="MTW02237.1"/>
    <property type="molecule type" value="Genomic_DNA"/>
</dbReference>
<comment type="caution">
    <text evidence="2">The sequence shown here is derived from an EMBL/GenBank/DDBJ whole genome shotgun (WGS) entry which is preliminary data.</text>
</comment>
<dbReference type="Proteomes" id="UP000484015">
    <property type="component" value="Unassembled WGS sequence"/>
</dbReference>
<evidence type="ECO:0000313" key="3">
    <source>
        <dbReference type="Proteomes" id="UP000484015"/>
    </source>
</evidence>
<reference evidence="2 3" key="1">
    <citation type="submission" date="2019-11" db="EMBL/GenBank/DDBJ databases">
        <title>Type strains purchased from KCTC, JCM and DSMZ.</title>
        <authorList>
            <person name="Lu H."/>
        </authorList>
    </citation>
    <scope>NUCLEOTIDE SEQUENCE [LARGE SCALE GENOMIC DNA]</scope>
    <source>
        <strain evidence="2 3">KCTC 42409</strain>
    </source>
</reference>